<reference evidence="8" key="1">
    <citation type="submission" date="2016-10" db="EMBL/GenBank/DDBJ databases">
        <authorList>
            <person name="Varghese N."/>
            <person name="Submissions S."/>
        </authorList>
    </citation>
    <scope>NUCLEOTIDE SEQUENCE [LARGE SCALE GENOMIC DNA]</scope>
    <source>
        <strain evidence="8">CGMCC 4.6825</strain>
    </source>
</reference>
<evidence type="ECO:0000313" key="7">
    <source>
        <dbReference type="EMBL" id="SES37904.1"/>
    </source>
</evidence>
<evidence type="ECO:0000259" key="6">
    <source>
        <dbReference type="Pfam" id="PF13439"/>
    </source>
</evidence>
<dbReference type="CDD" id="cd03801">
    <property type="entry name" value="GT4_PimA-like"/>
    <property type="match status" value="1"/>
</dbReference>
<proteinExistence type="predicted"/>
<dbReference type="InterPro" id="IPR028098">
    <property type="entry name" value="Glyco_trans_4-like_N"/>
</dbReference>
<feature type="domain" description="Glycosyltransferase subfamily 4-like N-terminal" evidence="6">
    <location>
        <begin position="172"/>
        <end position="329"/>
    </location>
</feature>
<name>A0A1H9WVQ3_9ACTN</name>
<evidence type="ECO:0000256" key="1">
    <source>
        <dbReference type="ARBA" id="ARBA00021292"/>
    </source>
</evidence>
<dbReference type="STRING" id="943816.AN217_06150"/>
<dbReference type="Proteomes" id="UP000182841">
    <property type="component" value="Unassembled WGS sequence"/>
</dbReference>
<feature type="compositionally biased region" description="Basic residues" evidence="4">
    <location>
        <begin position="1"/>
        <end position="13"/>
    </location>
</feature>
<dbReference type="AlphaFoldDB" id="A0A1H9WVQ3"/>
<feature type="domain" description="Glycosyl transferase family 1" evidence="5">
    <location>
        <begin position="356"/>
        <end position="504"/>
    </location>
</feature>
<dbReference type="InterPro" id="IPR001296">
    <property type="entry name" value="Glyco_trans_1"/>
</dbReference>
<accession>A0A1H9WVQ3</accession>
<evidence type="ECO:0000256" key="2">
    <source>
        <dbReference type="ARBA" id="ARBA00022676"/>
    </source>
</evidence>
<dbReference type="PANTHER" id="PTHR12526">
    <property type="entry name" value="GLYCOSYLTRANSFERASE"/>
    <property type="match status" value="1"/>
</dbReference>
<dbReference type="OrthoDB" id="3318784at2"/>
<dbReference type="EMBL" id="FOGO01000021">
    <property type="protein sequence ID" value="SES37904.1"/>
    <property type="molecule type" value="Genomic_DNA"/>
</dbReference>
<organism evidence="7 8">
    <name type="scientific">Streptomyces qinglanensis</name>
    <dbReference type="NCBI Taxonomy" id="943816"/>
    <lineage>
        <taxon>Bacteria</taxon>
        <taxon>Bacillati</taxon>
        <taxon>Actinomycetota</taxon>
        <taxon>Actinomycetes</taxon>
        <taxon>Kitasatosporales</taxon>
        <taxon>Streptomycetaceae</taxon>
        <taxon>Streptomyces</taxon>
    </lineage>
</organism>
<feature type="compositionally biased region" description="Low complexity" evidence="4">
    <location>
        <begin position="18"/>
        <end position="35"/>
    </location>
</feature>
<evidence type="ECO:0000313" key="8">
    <source>
        <dbReference type="Proteomes" id="UP000182841"/>
    </source>
</evidence>
<keyword evidence="2" id="KW-0328">Glycosyltransferase</keyword>
<feature type="region of interest" description="Disordered" evidence="4">
    <location>
        <begin position="552"/>
        <end position="579"/>
    </location>
</feature>
<evidence type="ECO:0000259" key="5">
    <source>
        <dbReference type="Pfam" id="PF00534"/>
    </source>
</evidence>
<dbReference type="Pfam" id="PF13439">
    <property type="entry name" value="Glyco_transf_4"/>
    <property type="match status" value="1"/>
</dbReference>
<dbReference type="Gene3D" id="3.40.50.2000">
    <property type="entry name" value="Glycogen Phosphorylase B"/>
    <property type="match status" value="3"/>
</dbReference>
<sequence length="928" mass="100828">MRHTHRSIRRRTARGSNAPEAPDAAAGRMAGSAARQGEERPRGRPRLAVVVGNTIAGDSRVQKTAIAAARAGWDVTLVGRSPSRRREESVLGPVRVIKVPVSAHVRAVVAAERRRPGVRSRLTQFGLPDDAAWVRARAAHAAWVREQTARVGWLAGPARERPAPQEPRSAALARQLAREALRGWVRARRYAHRGRGRAYRWECRRVAGATRPTGDWRTDWPELLDIDLAFGPVVEELEPDVIHANDHLMIAVGARSAARLRARGVPTRWLYDAHEYVRGVEWPDAVRAAAFPGVEEEFIGRADAVVTVSEELAGILREAYSLPTEPLVVANAPVRETVSATAGECVRVRDVCGLSPDVPLLVYAGWIGPERGLDTAVEGLAELPHAHLALVAGKENATLQGLLARAEELGVRQRVHVVPYVPQEQVPDYLSSADLGLVCFRHVPNCEISLPTKAAEYLHAGLPMVTSGVRTLRNFVERTGVGEVFATEDVRSFVAAVQRGLAKRSTLAARITGPLLRELSWEQQSAGLLDLYEQLAGPAAAARLAPRGVPWSATEQPGLGASGRAASPEPAQPGAAPSAWRSLGSTPVRLGLGCANSAGQLAGFARALCERRQDLSAEVVMHTHDQSVIYPADIYAIGERTGDLGFQLERAHRVLGSYTHYLADSFTPALGRLNGGHIQDDLPSLSAAGIKVALLAHGSDVRDPQRHMSRYEHSLFHAADEAVLKALTRKSARNRRAAAQSGLPQFVTTPDLLEELPGARWAPLVVDTGSWASERPAMERSRPVVVHAPSKRWTKGTEKVVPVLEEMDRRGLIEFRMLTGAPWSEVQELVKGADVVVDQFAVGTYGTFACEGMAAGRPVIAFLDERLHRSVGIRPPIVNATPATLRGAVESLLEDRDFARRTAQESAEYVRTYHDGTYTADVLDGFLR</sequence>
<keyword evidence="8" id="KW-1185">Reference proteome</keyword>
<evidence type="ECO:0000256" key="4">
    <source>
        <dbReference type="SAM" id="MobiDB-lite"/>
    </source>
</evidence>
<keyword evidence="3 7" id="KW-0808">Transferase</keyword>
<feature type="region of interest" description="Disordered" evidence="4">
    <location>
        <begin position="1"/>
        <end position="46"/>
    </location>
</feature>
<evidence type="ECO:0000256" key="3">
    <source>
        <dbReference type="ARBA" id="ARBA00022679"/>
    </source>
</evidence>
<gene>
    <name evidence="7" type="ORF">SAMN05421870_12156</name>
</gene>
<dbReference type="SUPFAM" id="SSF53756">
    <property type="entry name" value="UDP-Glycosyltransferase/glycogen phosphorylase"/>
    <property type="match status" value="2"/>
</dbReference>
<protein>
    <recommendedName>
        <fullName evidence="1">D-inositol 3-phosphate glycosyltransferase</fullName>
    </recommendedName>
</protein>
<dbReference type="RefSeq" id="WP_075003579.1">
    <property type="nucleotide sequence ID" value="NZ_FOGO01000021.1"/>
</dbReference>
<dbReference type="GO" id="GO:0016757">
    <property type="term" value="F:glycosyltransferase activity"/>
    <property type="evidence" value="ECO:0007669"/>
    <property type="project" value="UniProtKB-KW"/>
</dbReference>
<dbReference type="Pfam" id="PF00534">
    <property type="entry name" value="Glycos_transf_1"/>
    <property type="match status" value="1"/>
</dbReference>